<dbReference type="InterPro" id="IPR036427">
    <property type="entry name" value="Bromodomain-like_sf"/>
</dbReference>
<dbReference type="PROSITE" id="PS00674">
    <property type="entry name" value="AAA"/>
    <property type="match status" value="1"/>
</dbReference>
<keyword evidence="2" id="KW-0547">Nucleotide-binding</keyword>
<dbReference type="Pfam" id="PF03834">
    <property type="entry name" value="Rad10"/>
    <property type="match status" value="1"/>
</dbReference>
<evidence type="ECO:0000313" key="9">
    <source>
        <dbReference type="Proteomes" id="UP000218231"/>
    </source>
</evidence>
<dbReference type="GO" id="GO:0042393">
    <property type="term" value="F:histone binding"/>
    <property type="evidence" value="ECO:0007669"/>
    <property type="project" value="TreeGrafter"/>
</dbReference>
<dbReference type="SUPFAM" id="SSF52540">
    <property type="entry name" value="P-loop containing nucleoside triphosphate hydrolases"/>
    <property type="match status" value="1"/>
</dbReference>
<organism evidence="8 9">
    <name type="scientific">Diploscapter pachys</name>
    <dbReference type="NCBI Taxonomy" id="2018661"/>
    <lineage>
        <taxon>Eukaryota</taxon>
        <taxon>Metazoa</taxon>
        <taxon>Ecdysozoa</taxon>
        <taxon>Nematoda</taxon>
        <taxon>Chromadorea</taxon>
        <taxon>Rhabditida</taxon>
        <taxon>Rhabditina</taxon>
        <taxon>Rhabditomorpha</taxon>
        <taxon>Rhabditoidea</taxon>
        <taxon>Rhabditidae</taxon>
        <taxon>Diploscapter</taxon>
    </lineage>
</organism>
<evidence type="ECO:0000256" key="6">
    <source>
        <dbReference type="SAM" id="MobiDB-lite"/>
    </source>
</evidence>
<dbReference type="InterPro" id="IPR003959">
    <property type="entry name" value="ATPase_AAA_core"/>
</dbReference>
<feature type="compositionally biased region" description="Low complexity" evidence="6">
    <location>
        <begin position="1131"/>
        <end position="1149"/>
    </location>
</feature>
<feature type="region of interest" description="Disordered" evidence="6">
    <location>
        <begin position="1301"/>
        <end position="1322"/>
    </location>
</feature>
<comment type="caution">
    <text evidence="8">The sequence shown here is derived from an EMBL/GenBank/DDBJ whole genome shotgun (WGS) entry which is preliminary data.</text>
</comment>
<feature type="domain" description="Bromo" evidence="7">
    <location>
        <begin position="951"/>
        <end position="1028"/>
    </location>
</feature>
<name>A0A2A2LVY1_9BILA</name>
<dbReference type="STRING" id="2018661.A0A2A2LVY1"/>
<feature type="compositionally biased region" description="Basic residues" evidence="6">
    <location>
        <begin position="1170"/>
        <end position="1179"/>
    </location>
</feature>
<feature type="compositionally biased region" description="Basic and acidic residues" evidence="6">
    <location>
        <begin position="1194"/>
        <end position="1213"/>
    </location>
</feature>
<proteinExistence type="inferred from homology"/>
<comment type="similarity">
    <text evidence="1">Belongs to the AAA ATPase family.</text>
</comment>
<feature type="region of interest" description="Disordered" evidence="6">
    <location>
        <begin position="1108"/>
        <end position="1220"/>
    </location>
</feature>
<dbReference type="InterPro" id="IPR041569">
    <property type="entry name" value="AAA_lid_3"/>
</dbReference>
<evidence type="ECO:0000313" key="8">
    <source>
        <dbReference type="EMBL" id="PAV90323.1"/>
    </source>
</evidence>
<dbReference type="InterPro" id="IPR001487">
    <property type="entry name" value="Bromodomain"/>
</dbReference>
<dbReference type="Pfam" id="PF00439">
    <property type="entry name" value="Bromodomain"/>
    <property type="match status" value="1"/>
</dbReference>
<dbReference type="GO" id="GO:0006337">
    <property type="term" value="P:nucleosome disassembly"/>
    <property type="evidence" value="ECO:0007669"/>
    <property type="project" value="TreeGrafter"/>
</dbReference>
<dbReference type="Gene3D" id="1.20.920.10">
    <property type="entry name" value="Bromodomain-like"/>
    <property type="match status" value="1"/>
</dbReference>
<gene>
    <name evidence="8" type="ORF">WR25_25151</name>
</gene>
<evidence type="ECO:0000259" key="7">
    <source>
        <dbReference type="PROSITE" id="PS50014"/>
    </source>
</evidence>
<feature type="compositionally biased region" description="Acidic residues" evidence="6">
    <location>
        <begin position="233"/>
        <end position="244"/>
    </location>
</feature>
<feature type="compositionally biased region" description="Basic residues" evidence="6">
    <location>
        <begin position="303"/>
        <end position="313"/>
    </location>
</feature>
<evidence type="ECO:0000256" key="5">
    <source>
        <dbReference type="PROSITE-ProRule" id="PRU00035"/>
    </source>
</evidence>
<feature type="compositionally biased region" description="Basic and acidic residues" evidence="6">
    <location>
        <begin position="271"/>
        <end position="302"/>
    </location>
</feature>
<dbReference type="InterPro" id="IPR047260">
    <property type="entry name" value="ERCC1-like_central_dom"/>
</dbReference>
<dbReference type="InterPro" id="IPR010994">
    <property type="entry name" value="RuvA_2-like"/>
</dbReference>
<dbReference type="GO" id="GO:0016887">
    <property type="term" value="F:ATP hydrolysis activity"/>
    <property type="evidence" value="ECO:0007669"/>
    <property type="project" value="InterPro"/>
</dbReference>
<feature type="region of interest" description="Disordered" evidence="6">
    <location>
        <begin position="1"/>
        <end position="21"/>
    </location>
</feature>
<dbReference type="Gene3D" id="3.40.50.10130">
    <property type="match status" value="1"/>
</dbReference>
<dbReference type="PROSITE" id="PS00028">
    <property type="entry name" value="ZINC_FINGER_C2H2_1"/>
    <property type="match status" value="1"/>
</dbReference>
<feature type="compositionally biased region" description="Low complexity" evidence="6">
    <location>
        <begin position="1301"/>
        <end position="1321"/>
    </location>
</feature>
<evidence type="ECO:0000256" key="4">
    <source>
        <dbReference type="ARBA" id="ARBA00023117"/>
    </source>
</evidence>
<reference evidence="8 9" key="1">
    <citation type="journal article" date="2017" name="Curr. Biol.">
        <title>Genome architecture and evolution of a unichromosomal asexual nematode.</title>
        <authorList>
            <person name="Fradin H."/>
            <person name="Zegar C."/>
            <person name="Gutwein M."/>
            <person name="Lucas J."/>
            <person name="Kovtun M."/>
            <person name="Corcoran D."/>
            <person name="Baugh L.R."/>
            <person name="Kiontke K."/>
            <person name="Gunsalus K."/>
            <person name="Fitch D.H."/>
            <person name="Piano F."/>
        </authorList>
    </citation>
    <scope>NUCLEOTIDE SEQUENCE [LARGE SCALE GENOMIC DNA]</scope>
    <source>
        <strain evidence="8">PF1309</strain>
    </source>
</reference>
<feature type="compositionally biased region" description="Basic and acidic residues" evidence="6">
    <location>
        <begin position="100"/>
        <end position="122"/>
    </location>
</feature>
<dbReference type="FunFam" id="3.40.50.300:FF:000061">
    <property type="entry name" value="ATPase family, AAA domain-containing 2"/>
    <property type="match status" value="1"/>
</dbReference>
<dbReference type="NCBIfam" id="TIGR00597">
    <property type="entry name" value="rad10"/>
    <property type="match status" value="1"/>
</dbReference>
<dbReference type="OrthoDB" id="5421at2759"/>
<dbReference type="InterPro" id="IPR045199">
    <property type="entry name" value="ATAD2-like"/>
</dbReference>
<dbReference type="CDD" id="cd22325">
    <property type="entry name" value="ERCC1_C-like"/>
    <property type="match status" value="1"/>
</dbReference>
<dbReference type="Gene3D" id="1.10.8.60">
    <property type="match status" value="1"/>
</dbReference>
<protein>
    <recommendedName>
        <fullName evidence="7">Bromo domain-containing protein</fullName>
    </recommendedName>
</protein>
<dbReference type="PANTHER" id="PTHR23069">
    <property type="entry name" value="AAA DOMAIN-CONTAINING"/>
    <property type="match status" value="1"/>
</dbReference>
<dbReference type="SUPFAM" id="SSF47781">
    <property type="entry name" value="RuvA domain 2-like"/>
    <property type="match status" value="1"/>
</dbReference>
<accession>A0A2A2LVY1</accession>
<dbReference type="InterPro" id="IPR027417">
    <property type="entry name" value="P-loop_NTPase"/>
</dbReference>
<dbReference type="Gene3D" id="1.10.150.20">
    <property type="entry name" value="5' to 3' exonuclease, C-terminal subdomain"/>
    <property type="match status" value="1"/>
</dbReference>
<dbReference type="SMART" id="SM00297">
    <property type="entry name" value="BROMO"/>
    <property type="match status" value="1"/>
</dbReference>
<evidence type="ECO:0000256" key="1">
    <source>
        <dbReference type="ARBA" id="ARBA00006914"/>
    </source>
</evidence>
<dbReference type="GO" id="GO:0005524">
    <property type="term" value="F:ATP binding"/>
    <property type="evidence" value="ECO:0007669"/>
    <property type="project" value="UniProtKB-KW"/>
</dbReference>
<evidence type="ECO:0000256" key="3">
    <source>
        <dbReference type="ARBA" id="ARBA00022840"/>
    </source>
</evidence>
<keyword evidence="4 5" id="KW-0103">Bromodomain</keyword>
<feature type="compositionally biased region" description="Basic and acidic residues" evidence="6">
    <location>
        <begin position="189"/>
        <end position="203"/>
    </location>
</feature>
<feature type="region of interest" description="Disordered" evidence="6">
    <location>
        <begin position="57"/>
        <end position="343"/>
    </location>
</feature>
<dbReference type="InterPro" id="IPR003593">
    <property type="entry name" value="AAA+_ATPase"/>
</dbReference>
<dbReference type="InterPro" id="IPR003960">
    <property type="entry name" value="ATPase_AAA_CS"/>
</dbReference>
<dbReference type="SUPFAM" id="SSF47370">
    <property type="entry name" value="Bromodomain"/>
    <property type="match status" value="1"/>
</dbReference>
<dbReference type="Gene3D" id="3.40.50.300">
    <property type="entry name" value="P-loop containing nucleotide triphosphate hydrolases"/>
    <property type="match status" value="1"/>
</dbReference>
<keyword evidence="3" id="KW-0067">ATP-binding</keyword>
<dbReference type="InterPro" id="IPR011335">
    <property type="entry name" value="Restrct_endonuc-II-like"/>
</dbReference>
<dbReference type="Proteomes" id="UP000218231">
    <property type="component" value="Unassembled WGS sequence"/>
</dbReference>
<dbReference type="InterPro" id="IPR013087">
    <property type="entry name" value="Znf_C2H2_type"/>
</dbReference>
<dbReference type="GO" id="GO:0003682">
    <property type="term" value="F:chromatin binding"/>
    <property type="evidence" value="ECO:0007669"/>
    <property type="project" value="TreeGrafter"/>
</dbReference>
<sequence>MGRHSGLSPQKDVRRSTRDRSATYGCLDEDRLFSNVLKMSGKSINSVVNEAQRLRDKEAAEAGQPLGYFRPRRHAQPQFTLPDSTDEEEDVPPKKKLRKRSDDGLVYRERGNTATERRRVVLDDDEEENSARSNAVEVEVEEEAMHSSSGYRRSARARSTRNSGGLGSGIGNETGDELQTPVRQMRRTAKNEEDIVQETEEKHLRSRTKPKQEEEEEEEKMEEGTGGEGAENGNEEPEEEEDEPSEPRQYELRRNRAPVDRLNISFNQSGVKEREREARSETLRRLQALERQNRMERRYESKMHRRNKSRRRIVRSDSDSTDNEEDRRHGGMRRGRANDEEMFEQRKERSMAKHRARFMPINLAEKDLTSGQGIVRDRLRQTGGASCSDIDPMSIDLNVGFDQIGGLDGHIQSLKEVVVFPMLYPNVFKQFDINPPKGVIFYGPPGTGKTLVARALSNECRKGANKVAFFMRKGADCLSKWVGESERQLRLLFDQAYSMRPSIIFFDEIDGLAPVRSSRQDQIHASIVSTLLALMDGLDSRGEVIVIGATNRLDTLDPALRRPGRFDRELRFALPDRAARLQILDIHTGTWNENKPDRETLEWIADNSSGYCGADLKYLCTEAVLIALRMQYPHIYMTNDRLAVDIQKIKVKKEHFLDAMRKIVPASRRDMSIPCRPLNDRTSILIGSTIDCILSANIPSGYKNYQTLQNNEQISPLEKVVRALEPPPTVPATRLLLVGSAATPDAGQTAYILPALLSRLDHLPVFSIGISKIFSDGHPEEALSVTMQSAIRAASSGPCIVLLPSADEWFSVVSPSVAHVLQTALDSLSGSTPIMLLATVNSDYEQASDNAKRLFRFAETVSMPAISPSSSKQYFEFVFAPIQLPPKVFDPSQYEIPLKAAEAKPDEVTRKLSAEEARQLEKHYESQQRQFRIFLRDKLNRIIRDRRFTIFVMPVDAEDAEDYYEVITSPLCLTEMMEKIDKSEWLHLGWKKKVNCRKEYVHPDEFLSDIKLIVTNALEYNPNVSVEDKQIRHAAMGLREVSEEIFDSELDEDFVEAMETTAKLLREAGIRPVNERLIDLPEGFVRTEKWSVNDYAMRKNGSMILKAKMDKERATENRTPVGNEAEERQVSKAVSTSAPPASTSISANSLSLNRKRKHRPGSYNFPSSSSKKKKAKQIVKKIAESLENSSADNKNGDVSDQEDMREKENGMEERENEPEIAEGMEEVDEDTQQSMDVVIRGNQEQGLVLDLPRVDALINKCAAMSKDWSIDEFERLAARITQQIEAYKMADTDASSSASTSQTASAYSVPPTSSSGSAGSGLVINRRRQEGNPLLKYVRNVRYEWGDIGPDFECGSNCGVLYLALKYHRLHPDYIHTRISGKRESNYLCKVLLVLCNVEEPKHLLREINLLCYRREWTLIICYSVEEAAEYIENLKLKPHSNEPMDERTELMNAAIAILTSARSITKTDAQRLLINFGSLKNVAMAKEEQLAMCPGLGPIRAANLYKYLRQNFSNA</sequence>
<dbReference type="SUPFAM" id="SSF52980">
    <property type="entry name" value="Restriction endonuclease-like"/>
    <property type="match status" value="1"/>
</dbReference>
<keyword evidence="9" id="KW-1185">Reference proteome</keyword>
<dbReference type="Pfam" id="PF00004">
    <property type="entry name" value="AAA"/>
    <property type="match status" value="1"/>
</dbReference>
<dbReference type="GO" id="GO:0045815">
    <property type="term" value="P:transcription initiation-coupled chromatin remodeling"/>
    <property type="evidence" value="ECO:0007669"/>
    <property type="project" value="TreeGrafter"/>
</dbReference>
<dbReference type="PANTHER" id="PTHR23069:SF0">
    <property type="entry name" value="TAT-BINDING HOMOLOG 7"/>
    <property type="match status" value="1"/>
</dbReference>
<dbReference type="GO" id="GO:0006334">
    <property type="term" value="P:nucleosome assembly"/>
    <property type="evidence" value="ECO:0007669"/>
    <property type="project" value="TreeGrafter"/>
</dbReference>
<dbReference type="GO" id="GO:0006281">
    <property type="term" value="P:DNA repair"/>
    <property type="evidence" value="ECO:0007669"/>
    <property type="project" value="UniProtKB-ARBA"/>
</dbReference>
<feature type="compositionally biased region" description="Basic and acidic residues" evidence="6">
    <location>
        <begin position="245"/>
        <end position="259"/>
    </location>
</feature>
<dbReference type="EMBL" id="LIAE01006382">
    <property type="protein sequence ID" value="PAV90323.1"/>
    <property type="molecule type" value="Genomic_DNA"/>
</dbReference>
<dbReference type="Pfam" id="PF17862">
    <property type="entry name" value="AAA_lid_3"/>
    <property type="match status" value="1"/>
</dbReference>
<dbReference type="GO" id="GO:0005634">
    <property type="term" value="C:nucleus"/>
    <property type="evidence" value="ECO:0007669"/>
    <property type="project" value="TreeGrafter"/>
</dbReference>
<dbReference type="PROSITE" id="PS50014">
    <property type="entry name" value="BROMODOMAIN_2"/>
    <property type="match status" value="1"/>
</dbReference>
<feature type="compositionally biased region" description="Basic and acidic residues" evidence="6">
    <location>
        <begin position="11"/>
        <end position="21"/>
    </location>
</feature>
<evidence type="ECO:0000256" key="2">
    <source>
        <dbReference type="ARBA" id="ARBA00022741"/>
    </source>
</evidence>
<dbReference type="SMART" id="SM00382">
    <property type="entry name" value="AAA"/>
    <property type="match status" value="1"/>
</dbReference>